<dbReference type="AlphaFoldDB" id="A0A381XIC8"/>
<dbReference type="SUPFAM" id="SSF54909">
    <property type="entry name" value="Dimeric alpha+beta barrel"/>
    <property type="match status" value="1"/>
</dbReference>
<accession>A0A381XIC8</accession>
<dbReference type="InterPro" id="IPR011008">
    <property type="entry name" value="Dimeric_a/b-barrel"/>
</dbReference>
<sequence length="120" mass="13678">MAQTSKYLFIASMDVEAAQESLFHDVYNTEHCPMLSQVPGVVSITRFETQPLTMAMGGETRTIVAEGEPKFQAMYELESPEVLTSEAWADAVDRGRWPEHVRPYTKNRRHVLLKLTYPES</sequence>
<gene>
    <name evidence="1" type="ORF">METZ01_LOCUS117368</name>
</gene>
<proteinExistence type="predicted"/>
<reference evidence="1" key="1">
    <citation type="submission" date="2018-05" db="EMBL/GenBank/DDBJ databases">
        <authorList>
            <person name="Lanie J.A."/>
            <person name="Ng W.-L."/>
            <person name="Kazmierczak K.M."/>
            <person name="Andrzejewski T.M."/>
            <person name="Davidsen T.M."/>
            <person name="Wayne K.J."/>
            <person name="Tettelin H."/>
            <person name="Glass J.I."/>
            <person name="Rusch D."/>
            <person name="Podicherti R."/>
            <person name="Tsui H.-C.T."/>
            <person name="Winkler M.E."/>
        </authorList>
    </citation>
    <scope>NUCLEOTIDE SEQUENCE</scope>
</reference>
<name>A0A381XIC8_9ZZZZ</name>
<organism evidence="1">
    <name type="scientific">marine metagenome</name>
    <dbReference type="NCBI Taxonomy" id="408172"/>
    <lineage>
        <taxon>unclassified sequences</taxon>
        <taxon>metagenomes</taxon>
        <taxon>ecological metagenomes</taxon>
    </lineage>
</organism>
<evidence type="ECO:0000313" key="1">
    <source>
        <dbReference type="EMBL" id="SVA64514.1"/>
    </source>
</evidence>
<protein>
    <recommendedName>
        <fullName evidence="2">YCII-related domain-containing protein</fullName>
    </recommendedName>
</protein>
<dbReference type="EMBL" id="UINC01015296">
    <property type="protein sequence ID" value="SVA64514.1"/>
    <property type="molecule type" value="Genomic_DNA"/>
</dbReference>
<evidence type="ECO:0008006" key="2">
    <source>
        <dbReference type="Google" id="ProtNLM"/>
    </source>
</evidence>